<feature type="region of interest" description="Disordered" evidence="1">
    <location>
        <begin position="1"/>
        <end position="55"/>
    </location>
</feature>
<dbReference type="RefSeq" id="WP_136722043.1">
    <property type="nucleotide sequence ID" value="NZ_SUMC01000003.1"/>
</dbReference>
<name>A0A4U0SRJ8_9ACTN</name>
<evidence type="ECO:0000256" key="1">
    <source>
        <dbReference type="SAM" id="MobiDB-lite"/>
    </source>
</evidence>
<dbReference type="Proteomes" id="UP000305778">
    <property type="component" value="Unassembled WGS sequence"/>
</dbReference>
<protein>
    <submittedName>
        <fullName evidence="2">Uncharacterized protein</fullName>
    </submittedName>
</protein>
<sequence length="102" mass="10771">MDGGRAVGQRARLQRTVLRHSGHGCPASADRRRCPAGRKGVKTIPLDTSKRADNTTQVTCNDHSLHHYAGDATAGDTNGEDPSQSGAARYVLSASGNQLESD</sequence>
<evidence type="ECO:0000313" key="3">
    <source>
        <dbReference type="Proteomes" id="UP000305778"/>
    </source>
</evidence>
<keyword evidence="3" id="KW-1185">Reference proteome</keyword>
<dbReference type="OrthoDB" id="597632at2"/>
<comment type="caution">
    <text evidence="2">The sequence shown here is derived from an EMBL/GenBank/DDBJ whole genome shotgun (WGS) entry which is preliminary data.</text>
</comment>
<evidence type="ECO:0000313" key="2">
    <source>
        <dbReference type="EMBL" id="TKA12566.1"/>
    </source>
</evidence>
<dbReference type="EMBL" id="SUMC01000003">
    <property type="protein sequence ID" value="TKA12566.1"/>
    <property type="molecule type" value="Genomic_DNA"/>
</dbReference>
<proteinExistence type="predicted"/>
<gene>
    <name evidence="2" type="ORF">FCI23_03985</name>
</gene>
<accession>A0A4U0SRJ8</accession>
<organism evidence="2 3">
    <name type="scientific">Actinacidiphila oryziradicis</name>
    <dbReference type="NCBI Taxonomy" id="2571141"/>
    <lineage>
        <taxon>Bacteria</taxon>
        <taxon>Bacillati</taxon>
        <taxon>Actinomycetota</taxon>
        <taxon>Actinomycetes</taxon>
        <taxon>Kitasatosporales</taxon>
        <taxon>Streptomycetaceae</taxon>
        <taxon>Actinacidiphila</taxon>
    </lineage>
</organism>
<feature type="region of interest" description="Disordered" evidence="1">
    <location>
        <begin position="67"/>
        <end position="86"/>
    </location>
</feature>
<dbReference type="AlphaFoldDB" id="A0A4U0SRJ8"/>
<reference evidence="2 3" key="1">
    <citation type="submission" date="2019-04" db="EMBL/GenBank/DDBJ databases">
        <title>Streptomyces oryziradicis sp. nov., a novel actinomycete isolated from rhizosphere soil of rice (Oryza sativa L.).</title>
        <authorList>
            <person name="Li C."/>
        </authorList>
    </citation>
    <scope>NUCLEOTIDE SEQUENCE [LARGE SCALE GENOMIC DNA]</scope>
    <source>
        <strain evidence="2 3">NEAU-C40</strain>
    </source>
</reference>